<organism evidence="9 10">
    <name type="scientific">Cyphellophora europaea (strain CBS 101466)</name>
    <name type="common">Phialophora europaea</name>
    <dbReference type="NCBI Taxonomy" id="1220924"/>
    <lineage>
        <taxon>Eukaryota</taxon>
        <taxon>Fungi</taxon>
        <taxon>Dikarya</taxon>
        <taxon>Ascomycota</taxon>
        <taxon>Pezizomycotina</taxon>
        <taxon>Eurotiomycetes</taxon>
        <taxon>Chaetothyriomycetidae</taxon>
        <taxon>Chaetothyriales</taxon>
        <taxon>Cyphellophoraceae</taxon>
        <taxon>Cyphellophora</taxon>
    </lineage>
</organism>
<dbReference type="eggNOG" id="KOG0224">
    <property type="taxonomic scope" value="Eukaryota"/>
</dbReference>
<keyword evidence="4 7" id="KW-0812">Transmembrane</keyword>
<feature type="transmembrane region" description="Helical" evidence="8">
    <location>
        <begin position="150"/>
        <end position="170"/>
    </location>
</feature>
<comment type="subcellular location">
    <subcellularLocation>
        <location evidence="1">Membrane</location>
        <topology evidence="1">Multi-pass membrane protein</topology>
    </subcellularLocation>
</comment>
<keyword evidence="10" id="KW-1185">Reference proteome</keyword>
<dbReference type="RefSeq" id="XP_008716286.1">
    <property type="nucleotide sequence ID" value="XM_008718064.1"/>
</dbReference>
<comment type="similarity">
    <text evidence="2 7">Belongs to the MIP/aquaporin (TC 1.A.8) family.</text>
</comment>
<feature type="transmembrane region" description="Helical" evidence="8">
    <location>
        <begin position="236"/>
        <end position="258"/>
    </location>
</feature>
<name>W2RZ98_CYPE1</name>
<evidence type="ECO:0000313" key="9">
    <source>
        <dbReference type="EMBL" id="ETN41777.1"/>
    </source>
</evidence>
<dbReference type="PANTHER" id="PTHR43829:SF14">
    <property type="entry name" value="AQUAPORIN 3"/>
    <property type="match status" value="1"/>
</dbReference>
<feature type="transmembrane region" description="Helical" evidence="8">
    <location>
        <begin position="293"/>
        <end position="313"/>
    </location>
</feature>
<keyword evidence="5 8" id="KW-1133">Transmembrane helix</keyword>
<evidence type="ECO:0000256" key="3">
    <source>
        <dbReference type="ARBA" id="ARBA00022448"/>
    </source>
</evidence>
<sequence>MASNDDLRRQHTHDIELGATDALQKHLTRHVVPPKPVSERKLRFEHARPRILREMVGEATGVFFYVFPGIASVASFTLATTNPVAIGEGGTPGIGVPIFGSLFQIGWAFAIGIAFAIITCAQVSGGHFNPAITLCFAIWQGFPWRKVPHYIFAQIFGAFMAGLILMGCYWPEIQAAKANDLAAHGTVHFNGGVASILCTYPNPNQTNQGFLFFQEFFVDSFIGIVLWACLDPANPFMTATAAPWAIGLAYAVMVWGFAGNSISTNLARDLGTRIVAAIFFGGEAFSVNNGYSWISILVNVPATIFATGYYEAVIRDSLVAVHKGERHYEGGDAGVRQLVRTLTKDQEVAGAMAAVGNEKPDDQYNEVRYRGNENGTNGNIHGNGAVEAVSKGRDWA</sequence>
<dbReference type="Proteomes" id="UP000030752">
    <property type="component" value="Unassembled WGS sequence"/>
</dbReference>
<gene>
    <name evidence="9" type="ORF">HMPREF1541_03714</name>
</gene>
<evidence type="ECO:0000256" key="2">
    <source>
        <dbReference type="ARBA" id="ARBA00006175"/>
    </source>
</evidence>
<dbReference type="GO" id="GO:0015254">
    <property type="term" value="F:glycerol channel activity"/>
    <property type="evidence" value="ECO:0007669"/>
    <property type="project" value="TreeGrafter"/>
</dbReference>
<dbReference type="SUPFAM" id="SSF81338">
    <property type="entry name" value="Aquaporin-like"/>
    <property type="match status" value="1"/>
</dbReference>
<dbReference type="GO" id="GO:0005886">
    <property type="term" value="C:plasma membrane"/>
    <property type="evidence" value="ECO:0007669"/>
    <property type="project" value="TreeGrafter"/>
</dbReference>
<evidence type="ECO:0000256" key="8">
    <source>
        <dbReference type="SAM" id="Phobius"/>
    </source>
</evidence>
<feature type="transmembrane region" description="Helical" evidence="8">
    <location>
        <begin position="98"/>
        <end position="121"/>
    </location>
</feature>
<dbReference type="Pfam" id="PF00230">
    <property type="entry name" value="MIP"/>
    <property type="match status" value="1"/>
</dbReference>
<evidence type="ECO:0000256" key="6">
    <source>
        <dbReference type="ARBA" id="ARBA00023136"/>
    </source>
</evidence>
<dbReference type="GO" id="GO:0015250">
    <property type="term" value="F:water channel activity"/>
    <property type="evidence" value="ECO:0007669"/>
    <property type="project" value="TreeGrafter"/>
</dbReference>
<dbReference type="InterPro" id="IPR023271">
    <property type="entry name" value="Aquaporin-like"/>
</dbReference>
<dbReference type="InterPro" id="IPR050363">
    <property type="entry name" value="MIP/Aquaporin"/>
</dbReference>
<accession>W2RZ98</accession>
<dbReference type="PRINTS" id="PR00783">
    <property type="entry name" value="MINTRINSICP"/>
</dbReference>
<dbReference type="PANTHER" id="PTHR43829">
    <property type="entry name" value="AQUAPORIN OR AQUAGLYCEROPORIN RELATED"/>
    <property type="match status" value="1"/>
</dbReference>
<dbReference type="OrthoDB" id="3222at2759"/>
<dbReference type="Gene3D" id="1.20.1080.10">
    <property type="entry name" value="Glycerol uptake facilitator protein"/>
    <property type="match status" value="1"/>
</dbReference>
<dbReference type="InParanoid" id="W2RZ98"/>
<evidence type="ECO:0000256" key="1">
    <source>
        <dbReference type="ARBA" id="ARBA00004141"/>
    </source>
</evidence>
<evidence type="ECO:0000256" key="5">
    <source>
        <dbReference type="ARBA" id="ARBA00022989"/>
    </source>
</evidence>
<dbReference type="VEuPathDB" id="FungiDB:HMPREF1541_03714"/>
<keyword evidence="6 8" id="KW-0472">Membrane</keyword>
<feature type="transmembrane region" description="Helical" evidence="8">
    <location>
        <begin position="270"/>
        <end position="287"/>
    </location>
</feature>
<evidence type="ECO:0000256" key="4">
    <source>
        <dbReference type="ARBA" id="ARBA00022692"/>
    </source>
</evidence>
<dbReference type="STRING" id="1220924.W2RZ98"/>
<proteinExistence type="inferred from homology"/>
<keyword evidence="3 7" id="KW-0813">Transport</keyword>
<protein>
    <recommendedName>
        <fullName evidence="11">Aquaporin</fullName>
    </recommendedName>
</protein>
<feature type="transmembrane region" description="Helical" evidence="8">
    <location>
        <begin position="210"/>
        <end position="230"/>
    </location>
</feature>
<evidence type="ECO:0008006" key="11">
    <source>
        <dbReference type="Google" id="ProtNLM"/>
    </source>
</evidence>
<evidence type="ECO:0000313" key="10">
    <source>
        <dbReference type="Proteomes" id="UP000030752"/>
    </source>
</evidence>
<evidence type="ECO:0000256" key="7">
    <source>
        <dbReference type="RuleBase" id="RU000477"/>
    </source>
</evidence>
<feature type="transmembrane region" description="Helical" evidence="8">
    <location>
        <begin position="56"/>
        <end position="78"/>
    </location>
</feature>
<feature type="transmembrane region" description="Helical" evidence="8">
    <location>
        <begin position="128"/>
        <end position="144"/>
    </location>
</feature>
<dbReference type="AlphaFoldDB" id="W2RZ98"/>
<dbReference type="EMBL" id="KB822719">
    <property type="protein sequence ID" value="ETN41777.1"/>
    <property type="molecule type" value="Genomic_DNA"/>
</dbReference>
<dbReference type="GeneID" id="19971053"/>
<reference evidence="9 10" key="1">
    <citation type="submission" date="2013-03" db="EMBL/GenBank/DDBJ databases">
        <title>The Genome Sequence of Phialophora europaea CBS 101466.</title>
        <authorList>
            <consortium name="The Broad Institute Genomics Platform"/>
            <person name="Cuomo C."/>
            <person name="de Hoog S."/>
            <person name="Gorbushina A."/>
            <person name="Walker B."/>
            <person name="Young S.K."/>
            <person name="Zeng Q."/>
            <person name="Gargeya S."/>
            <person name="Fitzgerald M."/>
            <person name="Haas B."/>
            <person name="Abouelleil A."/>
            <person name="Allen A.W."/>
            <person name="Alvarado L."/>
            <person name="Arachchi H.M."/>
            <person name="Berlin A.M."/>
            <person name="Chapman S.B."/>
            <person name="Gainer-Dewar J."/>
            <person name="Goldberg J."/>
            <person name="Griggs A."/>
            <person name="Gujja S."/>
            <person name="Hansen M."/>
            <person name="Howarth C."/>
            <person name="Imamovic A."/>
            <person name="Ireland A."/>
            <person name="Larimer J."/>
            <person name="McCowan C."/>
            <person name="Murphy C."/>
            <person name="Pearson M."/>
            <person name="Poon T.W."/>
            <person name="Priest M."/>
            <person name="Roberts A."/>
            <person name="Saif S."/>
            <person name="Shea T."/>
            <person name="Sisk P."/>
            <person name="Sykes S."/>
            <person name="Wortman J."/>
            <person name="Nusbaum C."/>
            <person name="Birren B."/>
        </authorList>
    </citation>
    <scope>NUCLEOTIDE SEQUENCE [LARGE SCALE GENOMIC DNA]</scope>
    <source>
        <strain evidence="9 10">CBS 101466</strain>
    </source>
</reference>
<dbReference type="InterPro" id="IPR000425">
    <property type="entry name" value="MIP"/>
</dbReference>
<dbReference type="HOGENOM" id="CLU_020019_6_0_1"/>